<dbReference type="Gene3D" id="3.40.50.1820">
    <property type="entry name" value="alpha/beta hydrolase"/>
    <property type="match status" value="1"/>
</dbReference>
<proteinExistence type="predicted"/>
<dbReference type="InterPro" id="IPR052897">
    <property type="entry name" value="Sec-Metab_Biosynth_Hydrolase"/>
</dbReference>
<reference evidence="2" key="1">
    <citation type="submission" date="2022-07" db="EMBL/GenBank/DDBJ databases">
        <title>Genome Sequence of Xylaria arbuscula.</title>
        <authorList>
            <person name="Buettner E."/>
        </authorList>
    </citation>
    <scope>NUCLEOTIDE SEQUENCE</scope>
    <source>
        <strain evidence="2">VT107</strain>
    </source>
</reference>
<dbReference type="Proteomes" id="UP001148614">
    <property type="component" value="Unassembled WGS sequence"/>
</dbReference>
<dbReference type="PANTHER" id="PTHR37017">
    <property type="entry name" value="AB HYDROLASE-1 DOMAIN-CONTAINING PROTEIN-RELATED"/>
    <property type="match status" value="1"/>
</dbReference>
<keyword evidence="3" id="KW-1185">Reference proteome</keyword>
<dbReference type="SUPFAM" id="SSF53474">
    <property type="entry name" value="alpha/beta-Hydrolases"/>
    <property type="match status" value="1"/>
</dbReference>
<protein>
    <recommendedName>
        <fullName evidence="1">AB hydrolase-1 domain-containing protein</fullName>
    </recommendedName>
</protein>
<gene>
    <name evidence="2" type="ORF">NPX13_g9179</name>
</gene>
<accession>A0A9W8N7G4</accession>
<dbReference type="VEuPathDB" id="FungiDB:F4678DRAFT_337877"/>
<evidence type="ECO:0000313" key="2">
    <source>
        <dbReference type="EMBL" id="KAJ3560809.1"/>
    </source>
</evidence>
<comment type="caution">
    <text evidence="2">The sequence shown here is derived from an EMBL/GenBank/DDBJ whole genome shotgun (WGS) entry which is preliminary data.</text>
</comment>
<dbReference type="Pfam" id="PF12697">
    <property type="entry name" value="Abhydrolase_6"/>
    <property type="match status" value="1"/>
</dbReference>
<dbReference type="AlphaFoldDB" id="A0A9W8N7G4"/>
<dbReference type="PANTHER" id="PTHR37017:SF11">
    <property type="entry name" value="ESTERASE_LIPASE_THIOESTERASE DOMAIN-CONTAINING PROTEIN"/>
    <property type="match status" value="1"/>
</dbReference>
<feature type="domain" description="AB hydrolase-1" evidence="1">
    <location>
        <begin position="11"/>
        <end position="249"/>
    </location>
</feature>
<organism evidence="2 3">
    <name type="scientific">Xylaria arbuscula</name>
    <dbReference type="NCBI Taxonomy" id="114810"/>
    <lineage>
        <taxon>Eukaryota</taxon>
        <taxon>Fungi</taxon>
        <taxon>Dikarya</taxon>
        <taxon>Ascomycota</taxon>
        <taxon>Pezizomycotina</taxon>
        <taxon>Sordariomycetes</taxon>
        <taxon>Xylariomycetidae</taxon>
        <taxon>Xylariales</taxon>
        <taxon>Xylariaceae</taxon>
        <taxon>Xylaria</taxon>
    </lineage>
</organism>
<evidence type="ECO:0000313" key="3">
    <source>
        <dbReference type="Proteomes" id="UP001148614"/>
    </source>
</evidence>
<sequence length="263" mass="27769">MPKTASSLPTVFFVPGAWHKPWVFDDVRSILSARGYETDAEALATAGSPDPNIGLLDDAAKIRSALMKHINHGKEVLIVAHSYGGVVASNAVKGLGIAERTASGLKGGIVMVVYLAAFIIPANTSLTTAASDASSAGHGPPDWWVVSEDGKYVSPNGPLEMFYADVETSLANKAIDALLPMPMRTATDMSLFDPREGGFEVGYIFAEQDKAVPLPAQQALFAGFPAGSFSASLTSSHSPFFSVPDTLADTIENAYKHALAKRQ</sequence>
<dbReference type="InterPro" id="IPR000073">
    <property type="entry name" value="AB_hydrolase_1"/>
</dbReference>
<name>A0A9W8N7G4_9PEZI</name>
<dbReference type="EMBL" id="JANPWZ010002184">
    <property type="protein sequence ID" value="KAJ3560809.1"/>
    <property type="molecule type" value="Genomic_DNA"/>
</dbReference>
<evidence type="ECO:0000259" key="1">
    <source>
        <dbReference type="Pfam" id="PF12697"/>
    </source>
</evidence>
<dbReference type="InterPro" id="IPR029058">
    <property type="entry name" value="AB_hydrolase_fold"/>
</dbReference>